<dbReference type="RefSeq" id="XP_034269039.1">
    <property type="nucleotide sequence ID" value="XM_034413148.2"/>
</dbReference>
<evidence type="ECO:0000313" key="2">
    <source>
        <dbReference type="Proteomes" id="UP001652622"/>
    </source>
</evidence>
<reference evidence="3" key="1">
    <citation type="submission" date="2025-08" db="UniProtKB">
        <authorList>
            <consortium name="RefSeq"/>
        </authorList>
    </citation>
    <scope>IDENTIFICATION</scope>
    <source>
        <tissue evidence="3">Blood</tissue>
    </source>
</reference>
<gene>
    <name evidence="3" type="primary">LOC117663194</name>
</gene>
<protein>
    <submittedName>
        <fullName evidence="3">Uncharacterized protein LOC117663194</fullName>
    </submittedName>
</protein>
<dbReference type="GeneID" id="117663194"/>
<dbReference type="KEGG" id="pgut:117663194"/>
<name>A0A6P9BG34_PANGU</name>
<feature type="compositionally biased region" description="Basic and acidic residues" evidence="1">
    <location>
        <begin position="27"/>
        <end position="61"/>
    </location>
</feature>
<dbReference type="Proteomes" id="UP001652622">
    <property type="component" value="Unplaced"/>
</dbReference>
<evidence type="ECO:0000256" key="1">
    <source>
        <dbReference type="SAM" id="MobiDB-lite"/>
    </source>
</evidence>
<dbReference type="AlphaFoldDB" id="A0A6P9BG34"/>
<proteinExistence type="predicted"/>
<dbReference type="OMA" id="QKDRERH"/>
<feature type="compositionally biased region" description="Basic residues" evidence="1">
    <location>
        <begin position="16"/>
        <end position="26"/>
    </location>
</feature>
<keyword evidence="2" id="KW-1185">Reference proteome</keyword>
<sequence>MPRGKKGRTSWTRDDHKRRRDTARRRREQETEKERAARLQKDRERHRIRRQAEREKEKEDQLENMWHRTISARVAEHRNAHLQQQDLNRERTTQQNARLTRLNISAKGGATMVEEKLVVPKEEEGSENCWQEPLIVQVWTIRDYLTNPSHVKLESEEEMHQYSNSQWQEFLKNVAAARPLEEDAKDFQFPLGRVKEEPQKDSSEEARRKAVLQCDPNISGKAWTGREKLDYCVKGGSTLLHFSGRRLCGI</sequence>
<dbReference type="InParanoid" id="A0A6P9BG34"/>
<feature type="region of interest" description="Disordered" evidence="1">
    <location>
        <begin position="1"/>
        <end position="64"/>
    </location>
</feature>
<organism evidence="2 3">
    <name type="scientific">Pantherophis guttatus</name>
    <name type="common">Corn snake</name>
    <name type="synonym">Elaphe guttata</name>
    <dbReference type="NCBI Taxonomy" id="94885"/>
    <lineage>
        <taxon>Eukaryota</taxon>
        <taxon>Metazoa</taxon>
        <taxon>Chordata</taxon>
        <taxon>Craniata</taxon>
        <taxon>Vertebrata</taxon>
        <taxon>Euteleostomi</taxon>
        <taxon>Lepidosauria</taxon>
        <taxon>Squamata</taxon>
        <taxon>Bifurcata</taxon>
        <taxon>Unidentata</taxon>
        <taxon>Episquamata</taxon>
        <taxon>Toxicofera</taxon>
        <taxon>Serpentes</taxon>
        <taxon>Colubroidea</taxon>
        <taxon>Colubridae</taxon>
        <taxon>Colubrinae</taxon>
        <taxon>Pantherophis</taxon>
    </lineage>
</organism>
<accession>A0A6P9BG34</accession>
<evidence type="ECO:0000313" key="3">
    <source>
        <dbReference type="RefSeq" id="XP_034269039.1"/>
    </source>
</evidence>